<keyword evidence="1" id="KW-0812">Transmembrane</keyword>
<evidence type="ECO:0000256" key="1">
    <source>
        <dbReference type="SAM" id="Phobius"/>
    </source>
</evidence>
<feature type="transmembrane region" description="Helical" evidence="1">
    <location>
        <begin position="79"/>
        <end position="109"/>
    </location>
</feature>
<evidence type="ECO:0000313" key="2">
    <source>
        <dbReference type="EMBL" id="KUK76200.1"/>
    </source>
</evidence>
<feature type="transmembrane region" description="Helical" evidence="1">
    <location>
        <begin position="37"/>
        <end position="59"/>
    </location>
</feature>
<keyword evidence="1" id="KW-1133">Transmembrane helix</keyword>
<gene>
    <name evidence="2" type="ORF">XD93_1054</name>
</gene>
<keyword evidence="1" id="KW-0472">Membrane</keyword>
<proteinExistence type="predicted"/>
<feature type="transmembrane region" description="Helical" evidence="1">
    <location>
        <begin position="12"/>
        <end position="31"/>
    </location>
</feature>
<sequence>MKFNEVLKSKYCWFVMMVSLILSYFLIVKRFTSFTSFWSILLSVFYIILFSISNSCLIFEIKSRVKNKLDTGKTSFISILGSVLGFSAVQLCTVSGTCSINLVTTLLFAVLPTSIGMIFIKNGIWVLAIANLLLFYSIYKLECFKKK</sequence>
<protein>
    <submittedName>
        <fullName evidence="2">Uncharacterized protein</fullName>
    </submittedName>
</protein>
<name>A0A101HGX7_9BACT</name>
<dbReference type="Proteomes" id="UP000053904">
    <property type="component" value="Unassembled WGS sequence"/>
</dbReference>
<evidence type="ECO:0000313" key="3">
    <source>
        <dbReference type="Proteomes" id="UP000053904"/>
    </source>
</evidence>
<dbReference type="EMBL" id="LGGO01000189">
    <property type="protein sequence ID" value="KUK76200.1"/>
    <property type="molecule type" value="Genomic_DNA"/>
</dbReference>
<dbReference type="AlphaFoldDB" id="A0A101HGX7"/>
<feature type="transmembrane region" description="Helical" evidence="1">
    <location>
        <begin position="115"/>
        <end position="139"/>
    </location>
</feature>
<reference evidence="3" key="1">
    <citation type="journal article" date="2015" name="MBio">
        <title>Genome-Resolved Metagenomic Analysis Reveals Roles for Candidate Phyla and Other Microbial Community Members in Biogeochemical Transformations in Oil Reservoirs.</title>
        <authorList>
            <person name="Hu P."/>
            <person name="Tom L."/>
            <person name="Singh A."/>
            <person name="Thomas B.C."/>
            <person name="Baker B.J."/>
            <person name="Piceno Y.M."/>
            <person name="Andersen G.L."/>
            <person name="Banfield J.F."/>
        </authorList>
    </citation>
    <scope>NUCLEOTIDE SEQUENCE [LARGE SCALE GENOMIC DNA]</scope>
</reference>
<organism evidence="2 3">
    <name type="scientific">candidate division WS6 bacterium 34_10</name>
    <dbReference type="NCBI Taxonomy" id="1641389"/>
    <lineage>
        <taxon>Bacteria</taxon>
        <taxon>Candidatus Dojkabacteria</taxon>
    </lineage>
</organism>
<accession>A0A101HGX7</accession>
<comment type="caution">
    <text evidence="2">The sequence shown here is derived from an EMBL/GenBank/DDBJ whole genome shotgun (WGS) entry which is preliminary data.</text>
</comment>